<keyword evidence="10" id="KW-0407">Ion channel</keyword>
<evidence type="ECO:0000256" key="7">
    <source>
        <dbReference type="ARBA" id="ARBA00022989"/>
    </source>
</evidence>
<keyword evidence="6" id="KW-0630">Potassium</keyword>
<dbReference type="PANTHER" id="PTHR10027:SF10">
    <property type="entry name" value="SLOWPOKE 2, ISOFORM D"/>
    <property type="match status" value="1"/>
</dbReference>
<evidence type="ECO:0000256" key="4">
    <source>
        <dbReference type="ARBA" id="ARBA00022692"/>
    </source>
</evidence>
<dbReference type="OrthoDB" id="10035564at2759"/>
<evidence type="ECO:0000256" key="2">
    <source>
        <dbReference type="ARBA" id="ARBA00022448"/>
    </source>
</evidence>
<feature type="transmembrane region" description="Helical" evidence="13">
    <location>
        <begin position="534"/>
        <end position="553"/>
    </location>
</feature>
<accession>A0A812L9Y9</accession>
<feature type="transmembrane region" description="Helical" evidence="13">
    <location>
        <begin position="396"/>
        <end position="417"/>
    </location>
</feature>
<feature type="domain" description="Potassium channel" evidence="15">
    <location>
        <begin position="512"/>
        <end position="590"/>
    </location>
</feature>
<feature type="transmembrane region" description="Helical" evidence="13">
    <location>
        <begin position="565"/>
        <end position="586"/>
    </location>
</feature>
<reference evidence="16" key="1">
    <citation type="submission" date="2021-02" db="EMBL/GenBank/DDBJ databases">
        <authorList>
            <person name="Dougan E. K."/>
            <person name="Rhodes N."/>
            <person name="Thang M."/>
            <person name="Chan C."/>
        </authorList>
    </citation>
    <scope>NUCLEOTIDE SEQUENCE</scope>
</reference>
<keyword evidence="17" id="KW-1185">Reference proteome</keyword>
<dbReference type="PANTHER" id="PTHR10027">
    <property type="entry name" value="CALCIUM-ACTIVATED POTASSIUM CHANNEL ALPHA CHAIN"/>
    <property type="match status" value="1"/>
</dbReference>
<dbReference type="Gene3D" id="1.10.287.70">
    <property type="match status" value="1"/>
</dbReference>
<proteinExistence type="predicted"/>
<dbReference type="PRINTS" id="PR00169">
    <property type="entry name" value="KCHANNEL"/>
</dbReference>
<comment type="caution">
    <text evidence="16">The sequence shown here is derived from an EMBL/GenBank/DDBJ whole genome shotgun (WGS) entry which is preliminary data.</text>
</comment>
<dbReference type="InterPro" id="IPR013099">
    <property type="entry name" value="K_chnl_dom"/>
</dbReference>
<feature type="compositionally biased region" description="Low complexity" evidence="12">
    <location>
        <begin position="308"/>
        <end position="320"/>
    </location>
</feature>
<evidence type="ECO:0000256" key="11">
    <source>
        <dbReference type="SAM" id="Coils"/>
    </source>
</evidence>
<dbReference type="SUPFAM" id="SSF51735">
    <property type="entry name" value="NAD(P)-binding Rossmann-fold domains"/>
    <property type="match status" value="1"/>
</dbReference>
<dbReference type="AlphaFoldDB" id="A0A812L9Y9"/>
<evidence type="ECO:0000256" key="13">
    <source>
        <dbReference type="SAM" id="Phobius"/>
    </source>
</evidence>
<dbReference type="EMBL" id="CAJNDS010000857">
    <property type="protein sequence ID" value="CAE7237744.1"/>
    <property type="molecule type" value="Genomic_DNA"/>
</dbReference>
<dbReference type="Pfam" id="PF00106">
    <property type="entry name" value="adh_short"/>
    <property type="match status" value="1"/>
</dbReference>
<dbReference type="InterPro" id="IPR047871">
    <property type="entry name" value="K_chnl_Slo-like"/>
</dbReference>
<evidence type="ECO:0000256" key="5">
    <source>
        <dbReference type="ARBA" id="ARBA00022826"/>
    </source>
</evidence>
<sequence length="646" mass="69914">MWAQPAGKPWRAWPVSHALALEPPSHPSRPSRPSRLGKAKSESLAGTAVYPKWRQVSSVALGIAFRARCRAKYASRNLSPLPTPADSWALVTGAATGLGQKLATACAEAGFGLILTDDESALQDLDAVAIAGSSATDRILKVPISLSDPSEGASHLHDKLKDLDVCMLMVCSDRYSYTGPFLSQSADKLDRMLAQNVGATAALCLLFARDMAQAKRGRILLVGAPAGTTPGVAGACAFAGSMAFVRSLADGLGKELADVGVGISCLESSSLGRGGSLTDALASTCVGFLIEPVASPVERGPSMPEPAPSASRSARESPASLQRDEVAIDDVDDSWTEEYLRLADEEDFTPLPYAAEIDRLQHAPLSEISNALLAGLACAIYVLARSPGVTEGTIRVLAAAASSINVLFFLDFAARWWCRGLRWQYLFNPSMLVDLVCVLPFLLRPWVPWISSMELNFLKLIRVLRIYRFFRPKAFQSFLRILIGPEQAEPYEEGLREVKPYQLQVLRTFGVVFTLIFVTAGLCYEAEHAVNPQFADIFSSFYFSVIALSTVGFGDIEPMTAGGRLVITVAIIVGLCLIPSEATLVANAITEEQTKVDEAEAELALVEAERTRAQLAWDAARIAELEETEREERARQSQLEEWFGQL</sequence>
<evidence type="ECO:0000256" key="8">
    <source>
        <dbReference type="ARBA" id="ARBA00023065"/>
    </source>
</evidence>
<dbReference type="Gene3D" id="3.40.50.720">
    <property type="entry name" value="NAD(P)-binding Rossmann-like Domain"/>
    <property type="match status" value="1"/>
</dbReference>
<organism evidence="16 17">
    <name type="scientific">Symbiodinium natans</name>
    <dbReference type="NCBI Taxonomy" id="878477"/>
    <lineage>
        <taxon>Eukaryota</taxon>
        <taxon>Sar</taxon>
        <taxon>Alveolata</taxon>
        <taxon>Dinophyceae</taxon>
        <taxon>Suessiales</taxon>
        <taxon>Symbiodiniaceae</taxon>
        <taxon>Symbiodinium</taxon>
    </lineage>
</organism>
<feature type="coiled-coil region" evidence="11">
    <location>
        <begin position="589"/>
        <end position="616"/>
    </location>
</feature>
<evidence type="ECO:0000256" key="1">
    <source>
        <dbReference type="ARBA" id="ARBA00004141"/>
    </source>
</evidence>
<evidence type="ECO:0000256" key="9">
    <source>
        <dbReference type="ARBA" id="ARBA00023136"/>
    </source>
</evidence>
<feature type="domain" description="Ion transport" evidence="14">
    <location>
        <begin position="385"/>
        <end position="471"/>
    </location>
</feature>
<evidence type="ECO:0000313" key="16">
    <source>
        <dbReference type="EMBL" id="CAE7237744.1"/>
    </source>
</evidence>
<dbReference type="InterPro" id="IPR036291">
    <property type="entry name" value="NAD(P)-bd_dom_sf"/>
</dbReference>
<dbReference type="Proteomes" id="UP000604046">
    <property type="component" value="Unassembled WGS sequence"/>
</dbReference>
<dbReference type="Pfam" id="PF07885">
    <property type="entry name" value="Ion_trans_2"/>
    <property type="match status" value="1"/>
</dbReference>
<keyword evidence="8" id="KW-0406">Ion transport</keyword>
<keyword evidence="7 13" id="KW-1133">Transmembrane helix</keyword>
<dbReference type="GO" id="GO:0016020">
    <property type="term" value="C:membrane"/>
    <property type="evidence" value="ECO:0007669"/>
    <property type="project" value="UniProtKB-SubCell"/>
</dbReference>
<feature type="region of interest" description="Disordered" evidence="12">
    <location>
        <begin position="297"/>
        <end position="323"/>
    </location>
</feature>
<evidence type="ECO:0000256" key="12">
    <source>
        <dbReference type="SAM" id="MobiDB-lite"/>
    </source>
</evidence>
<evidence type="ECO:0000256" key="10">
    <source>
        <dbReference type="ARBA" id="ARBA00023303"/>
    </source>
</evidence>
<dbReference type="GO" id="GO:0005267">
    <property type="term" value="F:potassium channel activity"/>
    <property type="evidence" value="ECO:0007669"/>
    <property type="project" value="UniProtKB-KW"/>
</dbReference>
<evidence type="ECO:0000313" key="17">
    <source>
        <dbReference type="Proteomes" id="UP000604046"/>
    </source>
</evidence>
<evidence type="ECO:0000259" key="14">
    <source>
        <dbReference type="Pfam" id="PF00520"/>
    </source>
</evidence>
<feature type="transmembrane region" description="Helical" evidence="13">
    <location>
        <begin position="505"/>
        <end position="522"/>
    </location>
</feature>
<name>A0A812L9Y9_9DINO</name>
<keyword evidence="4 13" id="KW-0812">Transmembrane</keyword>
<gene>
    <name evidence="16" type="ORF">SNAT2548_LOCUS10372</name>
</gene>
<protein>
    <submittedName>
        <fullName evidence="16">Uncharacterized protein</fullName>
    </submittedName>
</protein>
<evidence type="ECO:0000256" key="6">
    <source>
        <dbReference type="ARBA" id="ARBA00022958"/>
    </source>
</evidence>
<dbReference type="SUPFAM" id="SSF81324">
    <property type="entry name" value="Voltage-gated potassium channels"/>
    <property type="match status" value="1"/>
</dbReference>
<keyword evidence="2" id="KW-0813">Transport</keyword>
<keyword evidence="11" id="KW-0175">Coiled coil</keyword>
<keyword evidence="3" id="KW-0633">Potassium transport</keyword>
<keyword evidence="5" id="KW-0631">Potassium channel</keyword>
<evidence type="ECO:0000256" key="3">
    <source>
        <dbReference type="ARBA" id="ARBA00022538"/>
    </source>
</evidence>
<evidence type="ECO:0000259" key="15">
    <source>
        <dbReference type="Pfam" id="PF07885"/>
    </source>
</evidence>
<dbReference type="Pfam" id="PF00520">
    <property type="entry name" value="Ion_trans"/>
    <property type="match status" value="1"/>
</dbReference>
<dbReference type="InterPro" id="IPR002347">
    <property type="entry name" value="SDR_fam"/>
</dbReference>
<dbReference type="InterPro" id="IPR005821">
    <property type="entry name" value="Ion_trans_dom"/>
</dbReference>
<comment type="subcellular location">
    <subcellularLocation>
        <location evidence="1">Membrane</location>
        <topology evidence="1">Multi-pass membrane protein</topology>
    </subcellularLocation>
</comment>
<dbReference type="CDD" id="cd05233">
    <property type="entry name" value="SDR_c"/>
    <property type="match status" value="1"/>
</dbReference>
<feature type="transmembrane region" description="Helical" evidence="13">
    <location>
        <begin position="423"/>
        <end position="443"/>
    </location>
</feature>
<keyword evidence="9 13" id="KW-0472">Membrane</keyword>